<feature type="transmembrane region" description="Helical" evidence="1">
    <location>
        <begin position="301"/>
        <end position="322"/>
    </location>
</feature>
<dbReference type="RefSeq" id="WP_187068829.1">
    <property type="nucleotide sequence ID" value="NZ_JACRVF010000006.1"/>
</dbReference>
<protein>
    <recommendedName>
        <fullName evidence="4">Glycosyltransferase RgtA/B/C/D-like domain-containing protein</fullName>
    </recommendedName>
</protein>
<evidence type="ECO:0000313" key="2">
    <source>
        <dbReference type="EMBL" id="MBC5994800.1"/>
    </source>
</evidence>
<dbReference type="Proteomes" id="UP000603640">
    <property type="component" value="Unassembled WGS sequence"/>
</dbReference>
<dbReference type="AlphaFoldDB" id="A0A923N8E1"/>
<feature type="transmembrane region" description="Helical" evidence="1">
    <location>
        <begin position="167"/>
        <end position="196"/>
    </location>
</feature>
<keyword evidence="1" id="KW-0812">Transmembrane</keyword>
<keyword evidence="1" id="KW-0472">Membrane</keyword>
<feature type="transmembrane region" description="Helical" evidence="1">
    <location>
        <begin position="356"/>
        <end position="377"/>
    </location>
</feature>
<comment type="caution">
    <text evidence="2">The sequence shown here is derived from an EMBL/GenBank/DDBJ whole genome shotgun (WGS) entry which is preliminary data.</text>
</comment>
<keyword evidence="1" id="KW-1133">Transmembrane helix</keyword>
<evidence type="ECO:0000256" key="1">
    <source>
        <dbReference type="SAM" id="Phobius"/>
    </source>
</evidence>
<organism evidence="2 3">
    <name type="scientific">Pontibacter cellulosilyticus</name>
    <dbReference type="NCBI Taxonomy" id="1720253"/>
    <lineage>
        <taxon>Bacteria</taxon>
        <taxon>Pseudomonadati</taxon>
        <taxon>Bacteroidota</taxon>
        <taxon>Cytophagia</taxon>
        <taxon>Cytophagales</taxon>
        <taxon>Hymenobacteraceae</taxon>
        <taxon>Pontibacter</taxon>
    </lineage>
</organism>
<feature type="transmembrane region" description="Helical" evidence="1">
    <location>
        <begin position="208"/>
        <end position="232"/>
    </location>
</feature>
<name>A0A923N8E1_9BACT</name>
<keyword evidence="3" id="KW-1185">Reference proteome</keyword>
<dbReference type="EMBL" id="JACRVF010000006">
    <property type="protein sequence ID" value="MBC5994800.1"/>
    <property type="molecule type" value="Genomic_DNA"/>
</dbReference>
<accession>A0A923N8E1</accession>
<feature type="transmembrane region" description="Helical" evidence="1">
    <location>
        <begin position="329"/>
        <end position="350"/>
    </location>
</feature>
<reference evidence="2" key="1">
    <citation type="submission" date="2020-08" db="EMBL/GenBank/DDBJ databases">
        <title>Pontibacter sp. SD6 16S ribosomal RNA gene Genome sequencing and assembly.</title>
        <authorList>
            <person name="Kang M."/>
        </authorList>
    </citation>
    <scope>NUCLEOTIDE SEQUENCE</scope>
    <source>
        <strain evidence="2">SD6</strain>
    </source>
</reference>
<gene>
    <name evidence="2" type="ORF">H8S84_18285</name>
</gene>
<evidence type="ECO:0000313" key="3">
    <source>
        <dbReference type="Proteomes" id="UP000603640"/>
    </source>
</evidence>
<feature type="transmembrane region" description="Helical" evidence="1">
    <location>
        <begin position="144"/>
        <end position="160"/>
    </location>
</feature>
<proteinExistence type="predicted"/>
<feature type="transmembrane region" description="Helical" evidence="1">
    <location>
        <begin position="20"/>
        <end position="37"/>
    </location>
</feature>
<evidence type="ECO:0008006" key="4">
    <source>
        <dbReference type="Google" id="ProtNLM"/>
    </source>
</evidence>
<sequence length="381" mass="43485">MSFIPKTHSFFSLSEERLTYCLVPAWLLMQVILYYWYGIRIVYDSHRYFAYADALASNTADWYLDSAKFYTSYTLLLAFFLHVAKLPVVSVLLFQTLVSGAAAVFLFKSTIFISGSRKAAIFATLFFILWPDLQFWNLYVHTESLYISLSVFILYFVLVARQRQQYLTLAVLLAIICFLRPNGFFVALAVAAALVFRRGLGLYFRSRYSRAVAATVLLFVLIAVAAFFLEIFSPIGYYTAGRFIQGYSGYTSPVVAPAPAGEAWVIQRLFTLMLEQPVTFIKLLAGRFLLFWAQIRPYYSVVHNVVILLFFLPLYYFAGVYLYRAKATLFTVFFLILAALHTLMVTVIAVDWDNRFIVPLLPFVFILAATGMVTKLANHEG</sequence>
<feature type="transmembrane region" description="Helical" evidence="1">
    <location>
        <begin position="86"/>
        <end position="107"/>
    </location>
</feature>